<dbReference type="InterPro" id="IPR030511">
    <property type="entry name" value="TTC26"/>
</dbReference>
<comment type="similarity">
    <text evidence="2">Belongs to the IFT56 family.</text>
</comment>
<keyword evidence="5" id="KW-0966">Cell projection</keyword>
<evidence type="ECO:0000313" key="7">
    <source>
        <dbReference type="Proteomes" id="UP000239649"/>
    </source>
</evidence>
<comment type="caution">
    <text evidence="6">The sequence shown here is derived from an EMBL/GenBank/DDBJ whole genome shotgun (WGS) entry which is preliminary data.</text>
</comment>
<proteinExistence type="inferred from homology"/>
<evidence type="ECO:0000256" key="5">
    <source>
        <dbReference type="ARBA" id="ARBA00023273"/>
    </source>
</evidence>
<dbReference type="Gene3D" id="1.25.40.10">
    <property type="entry name" value="Tetratricopeptide repeat domain"/>
    <property type="match status" value="1"/>
</dbReference>
<gene>
    <name evidence="6" type="ORF">C2E20_7528</name>
</gene>
<keyword evidence="4" id="KW-0802">TPR repeat</keyword>
<dbReference type="PANTHER" id="PTHR14781">
    <property type="entry name" value="INTRAFLAGELLAR TRANSPORT PROTEIN 56"/>
    <property type="match status" value="1"/>
</dbReference>
<dbReference type="GO" id="GO:0035720">
    <property type="term" value="P:intraciliary anterograde transport"/>
    <property type="evidence" value="ECO:0007669"/>
    <property type="project" value="TreeGrafter"/>
</dbReference>
<dbReference type="SUPFAM" id="SSF48452">
    <property type="entry name" value="TPR-like"/>
    <property type="match status" value="1"/>
</dbReference>
<dbReference type="GO" id="GO:0030992">
    <property type="term" value="C:intraciliary transport particle B"/>
    <property type="evidence" value="ECO:0007669"/>
    <property type="project" value="TreeGrafter"/>
</dbReference>
<sequence length="545" mass="56111">MPPPPPVPTLEDALQRRDFAAAAGIVKATPGLGREAAQQWAAWLAFHSGDAESALELYGAAEAASGRAYGLHRASCLYQLRRYQEAQALAQQGPDCPLKTRLLLHCAISLQEDGNPAAAPTSPTGAASPGSAAWEAALGAGGVDDQLSLAAALYARNDYGGAAAIYEGLLRQFPELAALRLYLALCANMQDDWEASAAHVAAYQAGHPDSVLAANMRACNEYRAGGPAAALHSLGSLPRELLAAAAAESGGSGGLHQRQLSGAALITHNAVVFGEGRGGLQGVACALHGQATGSEHHLALARESFEAVGSSPTEVDTVPGRQCMASVLLLGPQPADALPYLESVAEVCEGDDALTWNLGLARAAAGQWGAAAEALQAVQRRDWQEEPGYASWLARCLVRSGQPEAAWQLYLGAQARMGPTPPVADLLSLLGAELFDAGAFLWSARAFHALEWLQRQAQLQAGGAAALGGPTGAAATAAAATWEGKRAACVAALREVVQGREEAGAVLPELLGMLRGSANAHSAAVAAAVRQWARENAPDALPDGA</sequence>
<evidence type="ECO:0000256" key="4">
    <source>
        <dbReference type="ARBA" id="ARBA00022803"/>
    </source>
</evidence>
<dbReference type="OrthoDB" id="95390at2759"/>
<dbReference type="AlphaFoldDB" id="A0A2P6V4H6"/>
<dbReference type="STRING" id="554055.A0A2P6V4H6"/>
<evidence type="ECO:0000256" key="1">
    <source>
        <dbReference type="ARBA" id="ARBA00004138"/>
    </source>
</evidence>
<comment type="subcellular location">
    <subcellularLocation>
        <location evidence="1">Cell projection</location>
        <location evidence="1">Cilium</location>
    </subcellularLocation>
</comment>
<dbReference type="GO" id="GO:0036064">
    <property type="term" value="C:ciliary basal body"/>
    <property type="evidence" value="ECO:0007669"/>
    <property type="project" value="TreeGrafter"/>
</dbReference>
<keyword evidence="3" id="KW-0677">Repeat</keyword>
<name>A0A2P6V4H6_9CHLO</name>
<organism evidence="6 7">
    <name type="scientific">Micractinium conductrix</name>
    <dbReference type="NCBI Taxonomy" id="554055"/>
    <lineage>
        <taxon>Eukaryota</taxon>
        <taxon>Viridiplantae</taxon>
        <taxon>Chlorophyta</taxon>
        <taxon>core chlorophytes</taxon>
        <taxon>Trebouxiophyceae</taxon>
        <taxon>Chlorellales</taxon>
        <taxon>Chlorellaceae</taxon>
        <taxon>Chlorella clade</taxon>
        <taxon>Micractinium</taxon>
    </lineage>
</organism>
<evidence type="ECO:0000256" key="3">
    <source>
        <dbReference type="ARBA" id="ARBA00022737"/>
    </source>
</evidence>
<dbReference type="Proteomes" id="UP000239649">
    <property type="component" value="Unassembled WGS sequence"/>
</dbReference>
<dbReference type="EMBL" id="LHPF02000031">
    <property type="protein sequence ID" value="PSC68969.1"/>
    <property type="molecule type" value="Genomic_DNA"/>
</dbReference>
<reference evidence="6 7" key="1">
    <citation type="journal article" date="2018" name="Plant J.">
        <title>Genome sequences of Chlorella sorokiniana UTEX 1602 and Micractinium conductrix SAG 241.80: implications to maltose excretion by a green alga.</title>
        <authorList>
            <person name="Arriola M.B."/>
            <person name="Velmurugan N."/>
            <person name="Zhang Y."/>
            <person name="Plunkett M.H."/>
            <person name="Hondzo H."/>
            <person name="Barney B.M."/>
        </authorList>
    </citation>
    <scope>NUCLEOTIDE SEQUENCE [LARGE SCALE GENOMIC DNA]</scope>
    <source>
        <strain evidence="6 7">SAG 241.80</strain>
    </source>
</reference>
<keyword evidence="7" id="KW-1185">Reference proteome</keyword>
<dbReference type="GO" id="GO:0097546">
    <property type="term" value="C:ciliary base"/>
    <property type="evidence" value="ECO:0007669"/>
    <property type="project" value="TreeGrafter"/>
</dbReference>
<dbReference type="PANTHER" id="PTHR14781:SF0">
    <property type="entry name" value="INTRAFLAGELLAR TRANSPORT PROTEIN 56"/>
    <property type="match status" value="1"/>
</dbReference>
<protein>
    <submittedName>
        <fullName evidence="6">Tetratricopeptide repeat 26</fullName>
    </submittedName>
</protein>
<evidence type="ECO:0000256" key="2">
    <source>
        <dbReference type="ARBA" id="ARBA00007834"/>
    </source>
</evidence>
<accession>A0A2P6V4H6</accession>
<evidence type="ECO:0000313" key="6">
    <source>
        <dbReference type="EMBL" id="PSC68969.1"/>
    </source>
</evidence>
<dbReference type="GO" id="GO:0120170">
    <property type="term" value="F:intraciliary transport particle B binding"/>
    <property type="evidence" value="ECO:0007669"/>
    <property type="project" value="TreeGrafter"/>
</dbReference>
<dbReference type="GO" id="GO:0035735">
    <property type="term" value="P:intraciliary transport involved in cilium assembly"/>
    <property type="evidence" value="ECO:0007669"/>
    <property type="project" value="TreeGrafter"/>
</dbReference>
<dbReference type="InterPro" id="IPR011990">
    <property type="entry name" value="TPR-like_helical_dom_sf"/>
</dbReference>